<dbReference type="NCBIfam" id="NF038148">
    <property type="entry name" value="lanti_IV_SflA"/>
    <property type="match status" value="1"/>
</dbReference>
<dbReference type="KEGG" id="shun:DWB77_00316"/>
<evidence type="ECO:0000313" key="2">
    <source>
        <dbReference type="Proteomes" id="UP000271554"/>
    </source>
</evidence>
<dbReference type="RefSeq" id="WP_162952331.1">
    <property type="nucleotide sequence ID" value="NZ_CP032698.1"/>
</dbReference>
<dbReference type="AlphaFoldDB" id="A0A387H4S6"/>
<proteinExistence type="predicted"/>
<keyword evidence="2" id="KW-1185">Reference proteome</keyword>
<accession>A0A387H4S6</accession>
<organism evidence="1 2">
    <name type="scientific">Streptomyces hundungensis</name>
    <dbReference type="NCBI Taxonomy" id="1077946"/>
    <lineage>
        <taxon>Bacteria</taxon>
        <taxon>Bacillati</taxon>
        <taxon>Actinomycetota</taxon>
        <taxon>Actinomycetes</taxon>
        <taxon>Kitasatosporales</taxon>
        <taxon>Streptomycetaceae</taxon>
        <taxon>Streptomyces</taxon>
    </lineage>
</organism>
<reference evidence="1 2" key="1">
    <citation type="submission" date="2018-10" db="EMBL/GenBank/DDBJ databases">
        <title>Relationship between Morphology and Antimicrobial Activity in Streptomyces.</title>
        <authorList>
            <person name="Kang H.J."/>
            <person name="Kim S.B."/>
        </authorList>
    </citation>
    <scope>NUCLEOTIDE SEQUENCE [LARGE SCALE GENOMIC DNA]</scope>
    <source>
        <strain evidence="1 2">BH38</strain>
    </source>
</reference>
<dbReference type="Proteomes" id="UP000271554">
    <property type="component" value="Chromosome"/>
</dbReference>
<evidence type="ECO:0000313" key="1">
    <source>
        <dbReference type="EMBL" id="AYG78209.1"/>
    </source>
</evidence>
<dbReference type="EMBL" id="CP032698">
    <property type="protein sequence ID" value="AYG78209.1"/>
    <property type="molecule type" value="Genomic_DNA"/>
</dbReference>
<sequence length="51" mass="5777">MSPTQLQIREAGPLDLEEQLIEFEDDVDPARRIEACLADPWVTATTRFACD</sequence>
<protein>
    <submittedName>
        <fullName evidence="1">Uncharacterized protein</fullName>
    </submittedName>
</protein>
<gene>
    <name evidence="1" type="ORF">DWB77_00316</name>
</gene>
<name>A0A387H4S6_9ACTN</name>